<dbReference type="HOGENOM" id="CLU_3071713_0_0_1"/>
<organism evidence="2 4">
    <name type="scientific">Medicago truncatula</name>
    <name type="common">Barrel medic</name>
    <name type="synonym">Medicago tribuloides</name>
    <dbReference type="NCBI Taxonomy" id="3880"/>
    <lineage>
        <taxon>Eukaryota</taxon>
        <taxon>Viridiplantae</taxon>
        <taxon>Streptophyta</taxon>
        <taxon>Embryophyta</taxon>
        <taxon>Tracheophyta</taxon>
        <taxon>Spermatophyta</taxon>
        <taxon>Magnoliopsida</taxon>
        <taxon>eudicotyledons</taxon>
        <taxon>Gunneridae</taxon>
        <taxon>Pentapetalae</taxon>
        <taxon>rosids</taxon>
        <taxon>fabids</taxon>
        <taxon>Fabales</taxon>
        <taxon>Fabaceae</taxon>
        <taxon>Papilionoideae</taxon>
        <taxon>50 kb inversion clade</taxon>
        <taxon>NPAAA clade</taxon>
        <taxon>Hologalegina</taxon>
        <taxon>IRL clade</taxon>
        <taxon>Trifolieae</taxon>
        <taxon>Medicago</taxon>
    </lineage>
</organism>
<name>A0A072UQJ2_MEDTR</name>
<keyword evidence="1 2" id="KW-0812">Transmembrane</keyword>
<protein>
    <submittedName>
        <fullName evidence="2">Transmembrane protein, putative</fullName>
    </submittedName>
</protein>
<gene>
    <name evidence="2" type="ordered locus">MTR_5g066535</name>
</gene>
<accession>A0A072UQJ2</accession>
<dbReference type="AlphaFoldDB" id="A0A072UQJ2"/>
<dbReference type="EMBL" id="CM001221">
    <property type="protein sequence ID" value="KEH28125.1"/>
    <property type="molecule type" value="Genomic_DNA"/>
</dbReference>
<evidence type="ECO:0000256" key="1">
    <source>
        <dbReference type="SAM" id="Phobius"/>
    </source>
</evidence>
<evidence type="ECO:0000313" key="3">
    <source>
        <dbReference type="EnsemblPlants" id="KEH28125"/>
    </source>
</evidence>
<evidence type="ECO:0000313" key="4">
    <source>
        <dbReference type="Proteomes" id="UP000002051"/>
    </source>
</evidence>
<dbReference type="Proteomes" id="UP000002051">
    <property type="component" value="Chromosome 5"/>
</dbReference>
<proteinExistence type="predicted"/>
<sequence length="59" mass="6720">MGLNDGILDFEGHSPIRIFASKGVMVLEFFLIFWGSIGAIRSSSPKTRFFPKNRQFQQV</sequence>
<reference evidence="2 4" key="1">
    <citation type="journal article" date="2011" name="Nature">
        <title>The Medicago genome provides insight into the evolution of rhizobial symbioses.</title>
        <authorList>
            <person name="Young N.D."/>
            <person name="Debelle F."/>
            <person name="Oldroyd G.E."/>
            <person name="Geurts R."/>
            <person name="Cannon S.B."/>
            <person name="Udvardi M.K."/>
            <person name="Benedito V.A."/>
            <person name="Mayer K.F."/>
            <person name="Gouzy J."/>
            <person name="Schoof H."/>
            <person name="Van de Peer Y."/>
            <person name="Proost S."/>
            <person name="Cook D.R."/>
            <person name="Meyers B.C."/>
            <person name="Spannagl M."/>
            <person name="Cheung F."/>
            <person name="De Mita S."/>
            <person name="Krishnakumar V."/>
            <person name="Gundlach H."/>
            <person name="Zhou S."/>
            <person name="Mudge J."/>
            <person name="Bharti A.K."/>
            <person name="Murray J.D."/>
            <person name="Naoumkina M.A."/>
            <person name="Rosen B."/>
            <person name="Silverstein K.A."/>
            <person name="Tang H."/>
            <person name="Rombauts S."/>
            <person name="Zhao P.X."/>
            <person name="Zhou P."/>
            <person name="Barbe V."/>
            <person name="Bardou P."/>
            <person name="Bechner M."/>
            <person name="Bellec A."/>
            <person name="Berger A."/>
            <person name="Berges H."/>
            <person name="Bidwell S."/>
            <person name="Bisseling T."/>
            <person name="Choisne N."/>
            <person name="Couloux A."/>
            <person name="Denny R."/>
            <person name="Deshpande S."/>
            <person name="Dai X."/>
            <person name="Doyle J.J."/>
            <person name="Dudez A.M."/>
            <person name="Farmer A.D."/>
            <person name="Fouteau S."/>
            <person name="Franken C."/>
            <person name="Gibelin C."/>
            <person name="Gish J."/>
            <person name="Goldstein S."/>
            <person name="Gonzalez A.J."/>
            <person name="Green P.J."/>
            <person name="Hallab A."/>
            <person name="Hartog M."/>
            <person name="Hua A."/>
            <person name="Humphray S.J."/>
            <person name="Jeong D.H."/>
            <person name="Jing Y."/>
            <person name="Jocker A."/>
            <person name="Kenton S.M."/>
            <person name="Kim D.J."/>
            <person name="Klee K."/>
            <person name="Lai H."/>
            <person name="Lang C."/>
            <person name="Lin S."/>
            <person name="Macmil S.L."/>
            <person name="Magdelenat G."/>
            <person name="Matthews L."/>
            <person name="McCorrison J."/>
            <person name="Monaghan E.L."/>
            <person name="Mun J.H."/>
            <person name="Najar F.Z."/>
            <person name="Nicholson C."/>
            <person name="Noirot C."/>
            <person name="O'Bleness M."/>
            <person name="Paule C.R."/>
            <person name="Poulain J."/>
            <person name="Prion F."/>
            <person name="Qin B."/>
            <person name="Qu C."/>
            <person name="Retzel E.F."/>
            <person name="Riddle C."/>
            <person name="Sallet E."/>
            <person name="Samain S."/>
            <person name="Samson N."/>
            <person name="Sanders I."/>
            <person name="Saurat O."/>
            <person name="Scarpelli C."/>
            <person name="Schiex T."/>
            <person name="Segurens B."/>
            <person name="Severin A.J."/>
            <person name="Sherrier D.J."/>
            <person name="Shi R."/>
            <person name="Sims S."/>
            <person name="Singer S.R."/>
            <person name="Sinharoy S."/>
            <person name="Sterck L."/>
            <person name="Viollet A."/>
            <person name="Wang B.B."/>
            <person name="Wang K."/>
            <person name="Wang M."/>
            <person name="Wang X."/>
            <person name="Warfsmann J."/>
            <person name="Weissenbach J."/>
            <person name="White D.D."/>
            <person name="White J.D."/>
            <person name="Wiley G.B."/>
            <person name="Wincker P."/>
            <person name="Xing Y."/>
            <person name="Yang L."/>
            <person name="Yao Z."/>
            <person name="Ying F."/>
            <person name="Zhai J."/>
            <person name="Zhou L."/>
            <person name="Zuber A."/>
            <person name="Denarie J."/>
            <person name="Dixon R.A."/>
            <person name="May G.D."/>
            <person name="Schwartz D.C."/>
            <person name="Rogers J."/>
            <person name="Quetier F."/>
            <person name="Town C.D."/>
            <person name="Roe B.A."/>
        </authorList>
    </citation>
    <scope>NUCLEOTIDE SEQUENCE [LARGE SCALE GENOMIC DNA]</scope>
    <source>
        <strain evidence="2">A17</strain>
        <strain evidence="3 4">cv. Jemalong A17</strain>
    </source>
</reference>
<reference evidence="3" key="3">
    <citation type="submission" date="2015-04" db="UniProtKB">
        <authorList>
            <consortium name="EnsemblPlants"/>
        </authorList>
    </citation>
    <scope>IDENTIFICATION</scope>
    <source>
        <strain evidence="3">cv. Jemalong A17</strain>
    </source>
</reference>
<dbReference type="EnsemblPlants" id="KEH28125">
    <property type="protein sequence ID" value="KEH28125"/>
    <property type="gene ID" value="MTR_5g066535"/>
</dbReference>
<keyword evidence="1" id="KW-1133">Transmembrane helix</keyword>
<reference evidence="2 4" key="2">
    <citation type="journal article" date="2014" name="BMC Genomics">
        <title>An improved genome release (version Mt4.0) for the model legume Medicago truncatula.</title>
        <authorList>
            <person name="Tang H."/>
            <person name="Krishnakumar V."/>
            <person name="Bidwell S."/>
            <person name="Rosen B."/>
            <person name="Chan A."/>
            <person name="Zhou S."/>
            <person name="Gentzbittel L."/>
            <person name="Childs K.L."/>
            <person name="Yandell M."/>
            <person name="Gundlach H."/>
            <person name="Mayer K.F."/>
            <person name="Schwartz D.C."/>
            <person name="Town C.D."/>
        </authorList>
    </citation>
    <scope>GENOME REANNOTATION</scope>
    <source>
        <strain evidence="2">A17</strain>
        <strain evidence="3 4">cv. Jemalong A17</strain>
    </source>
</reference>
<feature type="transmembrane region" description="Helical" evidence="1">
    <location>
        <begin position="20"/>
        <end position="40"/>
    </location>
</feature>
<keyword evidence="4" id="KW-1185">Reference proteome</keyword>
<keyword evidence="1" id="KW-0472">Membrane</keyword>
<evidence type="ECO:0000313" key="2">
    <source>
        <dbReference type="EMBL" id="KEH28125.1"/>
    </source>
</evidence>